<dbReference type="EMBL" id="BIFR01000001">
    <property type="protein sequence ID" value="GCE13004.1"/>
    <property type="molecule type" value="Genomic_DNA"/>
</dbReference>
<reference evidence="2" key="1">
    <citation type="submission" date="2018-12" db="EMBL/GenBank/DDBJ databases">
        <title>Tengunoibacter tsumagoiensis gen. nov., sp. nov., Dictyobacter kobayashii sp. nov., D. alpinus sp. nov., and D. joshuensis sp. nov. and description of Dictyobacteraceae fam. nov. within the order Ktedonobacterales isolated from Tengu-no-mugimeshi.</title>
        <authorList>
            <person name="Wang C.M."/>
            <person name="Zheng Y."/>
            <person name="Sakai Y."/>
            <person name="Toyoda A."/>
            <person name="Minakuchi Y."/>
            <person name="Abe K."/>
            <person name="Yokota A."/>
            <person name="Yabe S."/>
        </authorList>
    </citation>
    <scope>NUCLEOTIDE SEQUENCE [LARGE SCALE GENOMIC DNA]</scope>
    <source>
        <strain evidence="2">Uno3</strain>
    </source>
</reference>
<dbReference type="AlphaFoldDB" id="A0A402A1K6"/>
<accession>A0A402A1K6</accession>
<organism evidence="1 2">
    <name type="scientific">Tengunoibacter tsumagoiensis</name>
    <dbReference type="NCBI Taxonomy" id="2014871"/>
    <lineage>
        <taxon>Bacteria</taxon>
        <taxon>Bacillati</taxon>
        <taxon>Chloroflexota</taxon>
        <taxon>Ktedonobacteria</taxon>
        <taxon>Ktedonobacterales</taxon>
        <taxon>Dictyobacteraceae</taxon>
        <taxon>Tengunoibacter</taxon>
    </lineage>
</organism>
<keyword evidence="2" id="KW-1185">Reference proteome</keyword>
<name>A0A402A1K6_9CHLR</name>
<dbReference type="Proteomes" id="UP000287352">
    <property type="component" value="Unassembled WGS sequence"/>
</dbReference>
<gene>
    <name evidence="1" type="ORF">KTT_28630</name>
</gene>
<sequence>MSSSKERRFHLRKSLSIVLTKGFTMCAVSAHYQFPYNMGEEESKTSSRTPAYFARKLKENKSML</sequence>
<protein>
    <submittedName>
        <fullName evidence="1">Uncharacterized protein</fullName>
    </submittedName>
</protein>
<comment type="caution">
    <text evidence="1">The sequence shown here is derived from an EMBL/GenBank/DDBJ whole genome shotgun (WGS) entry which is preliminary data.</text>
</comment>
<evidence type="ECO:0000313" key="2">
    <source>
        <dbReference type="Proteomes" id="UP000287352"/>
    </source>
</evidence>
<proteinExistence type="predicted"/>
<evidence type="ECO:0000313" key="1">
    <source>
        <dbReference type="EMBL" id="GCE13004.1"/>
    </source>
</evidence>